<dbReference type="Proteomes" id="UP000092871">
    <property type="component" value="Unassembled WGS sequence"/>
</dbReference>
<evidence type="ECO:0000313" key="3">
    <source>
        <dbReference type="EMBL" id="SBT20645.1"/>
    </source>
</evidence>
<keyword evidence="4" id="KW-1185">Reference proteome</keyword>
<dbReference type="EMBL" id="FLRB01000007">
    <property type="protein sequence ID" value="SBT20645.1"/>
    <property type="molecule type" value="Genomic_DNA"/>
</dbReference>
<feature type="transmembrane region" description="Helical" evidence="1">
    <location>
        <begin position="141"/>
        <end position="164"/>
    </location>
</feature>
<accession>A0A1C3JPB6</accession>
<evidence type="ECO:0000313" key="4">
    <source>
        <dbReference type="Proteomes" id="UP000092840"/>
    </source>
</evidence>
<organism evidence="2 5">
    <name type="scientific">Marinomonas gallaica</name>
    <dbReference type="NCBI Taxonomy" id="1806667"/>
    <lineage>
        <taxon>Bacteria</taxon>
        <taxon>Pseudomonadati</taxon>
        <taxon>Pseudomonadota</taxon>
        <taxon>Gammaproteobacteria</taxon>
        <taxon>Oceanospirillales</taxon>
        <taxon>Oceanospirillaceae</taxon>
        <taxon>Marinomonas</taxon>
    </lineage>
</organism>
<dbReference type="RefSeq" id="WP_067033257.1">
    <property type="nucleotide sequence ID" value="NZ_FLRA01000006.1"/>
</dbReference>
<feature type="transmembrane region" description="Helical" evidence="1">
    <location>
        <begin position="112"/>
        <end position="135"/>
    </location>
</feature>
<evidence type="ECO:0000313" key="2">
    <source>
        <dbReference type="EMBL" id="SBT17048.1"/>
    </source>
</evidence>
<name>A0A1C3JPB6_9GAMM</name>
<proteinExistence type="predicted"/>
<keyword evidence="1" id="KW-1133">Transmembrane helix</keyword>
<protein>
    <submittedName>
        <fullName evidence="2">Uncharacterized protein</fullName>
    </submittedName>
</protein>
<keyword evidence="1" id="KW-0812">Transmembrane</keyword>
<dbReference type="Proteomes" id="UP000092840">
    <property type="component" value="Unassembled WGS sequence"/>
</dbReference>
<dbReference type="OrthoDB" id="5295350at2"/>
<dbReference type="InterPro" id="IPR007404">
    <property type="entry name" value="YdjM-like"/>
</dbReference>
<gene>
    <name evidence="2" type="ORF">MGA5115_01136</name>
    <name evidence="3" type="ORF">MGA5116_01232</name>
</gene>
<evidence type="ECO:0000256" key="1">
    <source>
        <dbReference type="SAM" id="Phobius"/>
    </source>
</evidence>
<reference evidence="2 5" key="2">
    <citation type="submission" date="2016-06" db="EMBL/GenBank/DDBJ databases">
        <authorList>
            <person name="Kjaerup R.B."/>
            <person name="Dalgaard T.S."/>
            <person name="Juul-Madsen H.R."/>
        </authorList>
    </citation>
    <scope>NUCLEOTIDE SEQUENCE [LARGE SCALE GENOMIC DNA]</scope>
    <source>
        <strain evidence="2 5">CECT 5115</strain>
    </source>
</reference>
<reference evidence="3 4" key="1">
    <citation type="submission" date="2016-06" db="EMBL/GenBank/DDBJ databases">
        <authorList>
            <person name="Rodrigo-Torres L."/>
            <person name="Arahal D.R."/>
        </authorList>
    </citation>
    <scope>NUCLEOTIDE SEQUENCE [LARGE SCALE GENOMIC DNA]</scope>
    <source>
        <strain evidence="3 4">CECT 5116</strain>
    </source>
</reference>
<sequence>MADFKTHVTVAAALSAPLAASAFIMGFATTNEAIFYALAGTLGGLLPDIDADESIAIRIVFRLFGALIAGLMIASTMDQLLPWQVLGVAIVGYLVVRFPVRWLFEKLTVHRGALHSVLANLFFVAVIVPIVYHLFELDAKTAWGIGAFVFLGATIHLILDEMYSIELSGMRIKRSFGTALKLTDWSEPLATLALVLGCVVGYWLSPDISDWQLALSWIPEPVHLVEWLAQGMNELQEFIQKTSARLLNA</sequence>
<keyword evidence="1" id="KW-0472">Membrane</keyword>
<feature type="transmembrane region" description="Helical" evidence="1">
    <location>
        <begin position="7"/>
        <end position="27"/>
    </location>
</feature>
<feature type="transmembrane region" description="Helical" evidence="1">
    <location>
        <begin position="185"/>
        <end position="204"/>
    </location>
</feature>
<evidence type="ECO:0000313" key="5">
    <source>
        <dbReference type="Proteomes" id="UP000092871"/>
    </source>
</evidence>
<dbReference type="EMBL" id="FLRA01000006">
    <property type="protein sequence ID" value="SBT17048.1"/>
    <property type="molecule type" value="Genomic_DNA"/>
</dbReference>
<feature type="transmembrane region" description="Helical" evidence="1">
    <location>
        <begin position="56"/>
        <end position="74"/>
    </location>
</feature>
<dbReference type="AlphaFoldDB" id="A0A1C3JPB6"/>
<dbReference type="Pfam" id="PF04307">
    <property type="entry name" value="YdjM"/>
    <property type="match status" value="1"/>
</dbReference>
<feature type="transmembrane region" description="Helical" evidence="1">
    <location>
        <begin position="80"/>
        <end position="100"/>
    </location>
</feature>